<evidence type="ECO:0000313" key="2">
    <source>
        <dbReference type="Proteomes" id="UP000823775"/>
    </source>
</evidence>
<dbReference type="EMBL" id="JACEIK010000939">
    <property type="protein sequence ID" value="MCD7464112.1"/>
    <property type="molecule type" value="Genomic_DNA"/>
</dbReference>
<feature type="non-terminal residue" evidence="1">
    <location>
        <position position="1"/>
    </location>
</feature>
<name>A0ABS8SYH9_DATST</name>
<protein>
    <submittedName>
        <fullName evidence="1">Uncharacterized protein</fullName>
    </submittedName>
</protein>
<sequence>PEEGLDWPLTKISAMDHQVLFHLGTLSLKHNDGEDIFIKARSPNPHLLPGPWYIIEAERGGGRGRVCAPVRGLSQEVSLIINDSLEVAMSGANFKKVVDAATVAETIKI</sequence>
<keyword evidence="2" id="KW-1185">Reference proteome</keyword>
<evidence type="ECO:0000313" key="1">
    <source>
        <dbReference type="EMBL" id="MCD7464112.1"/>
    </source>
</evidence>
<accession>A0ABS8SYH9</accession>
<organism evidence="1 2">
    <name type="scientific">Datura stramonium</name>
    <name type="common">Jimsonweed</name>
    <name type="synonym">Common thornapple</name>
    <dbReference type="NCBI Taxonomy" id="4076"/>
    <lineage>
        <taxon>Eukaryota</taxon>
        <taxon>Viridiplantae</taxon>
        <taxon>Streptophyta</taxon>
        <taxon>Embryophyta</taxon>
        <taxon>Tracheophyta</taxon>
        <taxon>Spermatophyta</taxon>
        <taxon>Magnoliopsida</taxon>
        <taxon>eudicotyledons</taxon>
        <taxon>Gunneridae</taxon>
        <taxon>Pentapetalae</taxon>
        <taxon>asterids</taxon>
        <taxon>lamiids</taxon>
        <taxon>Solanales</taxon>
        <taxon>Solanaceae</taxon>
        <taxon>Solanoideae</taxon>
        <taxon>Datureae</taxon>
        <taxon>Datura</taxon>
    </lineage>
</organism>
<comment type="caution">
    <text evidence="1">The sequence shown here is derived from an EMBL/GenBank/DDBJ whole genome shotgun (WGS) entry which is preliminary data.</text>
</comment>
<reference evidence="1 2" key="1">
    <citation type="journal article" date="2021" name="BMC Genomics">
        <title>Datura genome reveals duplications of psychoactive alkaloid biosynthetic genes and high mutation rate following tissue culture.</title>
        <authorList>
            <person name="Rajewski A."/>
            <person name="Carter-House D."/>
            <person name="Stajich J."/>
            <person name="Litt A."/>
        </authorList>
    </citation>
    <scope>NUCLEOTIDE SEQUENCE [LARGE SCALE GENOMIC DNA]</scope>
    <source>
        <strain evidence="1">AR-01</strain>
    </source>
</reference>
<proteinExistence type="predicted"/>
<gene>
    <name evidence="1" type="ORF">HAX54_052098</name>
</gene>
<dbReference type="Proteomes" id="UP000823775">
    <property type="component" value="Unassembled WGS sequence"/>
</dbReference>